<dbReference type="Proteomes" id="UP000002945">
    <property type="component" value="Unassembled WGS sequence"/>
</dbReference>
<dbReference type="OrthoDB" id="1190024at2"/>
<evidence type="ECO:0000259" key="1">
    <source>
        <dbReference type="SMART" id="SM00860"/>
    </source>
</evidence>
<keyword evidence="3" id="KW-1185">Reference proteome</keyword>
<dbReference type="EMBL" id="ABIB01000001">
    <property type="protein sequence ID" value="EDP98590.1"/>
    <property type="molecule type" value="Genomic_DNA"/>
</dbReference>
<dbReference type="STRING" id="391587.KAOT1_15272"/>
<accession>A9DLL2</accession>
<dbReference type="InterPro" id="IPR018958">
    <property type="entry name" value="Knr4/Smi1-like_dom"/>
</dbReference>
<dbReference type="AlphaFoldDB" id="A9DLL2"/>
<protein>
    <recommendedName>
        <fullName evidence="1">Knr4/Smi1-like domain-containing protein</fullName>
    </recommendedName>
</protein>
<proteinExistence type="predicted"/>
<gene>
    <name evidence="2" type="ORF">KAOT1_15272</name>
</gene>
<dbReference type="SMART" id="SM00860">
    <property type="entry name" value="SMI1_KNR4"/>
    <property type="match status" value="1"/>
</dbReference>
<name>A9DLL2_9FLAO</name>
<reference evidence="2 3" key="1">
    <citation type="journal article" date="2011" name="J. Bacteriol.">
        <title>Genome sequence of the algicidal bacterium Kordia algicida OT-1.</title>
        <authorList>
            <person name="Lee H.S."/>
            <person name="Kang S.G."/>
            <person name="Kwon K.K."/>
            <person name="Lee J.H."/>
            <person name="Kim S.J."/>
        </authorList>
    </citation>
    <scope>NUCLEOTIDE SEQUENCE [LARGE SCALE GENOMIC DNA]</scope>
    <source>
        <strain evidence="2 3">OT-1</strain>
    </source>
</reference>
<comment type="caution">
    <text evidence="2">The sequence shown here is derived from an EMBL/GenBank/DDBJ whole genome shotgun (WGS) entry which is preliminary data.</text>
</comment>
<dbReference type="InterPro" id="IPR037883">
    <property type="entry name" value="Knr4/Smi1-like_sf"/>
</dbReference>
<feature type="domain" description="Knr4/Smi1-like" evidence="1">
    <location>
        <begin position="21"/>
        <end position="168"/>
    </location>
</feature>
<sequence length="316" mass="36840">MNDTFLEVFGASAHRYTLKTTLTHAEVQEFEQKYSVSLPPEYKVFLTEIGNGGAGPFYGVYSLNTPEQFVDAPIDYLQRTPFLTSKTTGKEWDKMYATFKNTFSDEEYEEGVAKMYAGVLTIGARGCAGYLGIMLQGKDKGRVLYTYDEMEYPASFADENHFLDWYENWLDSINFGDAIQKAGSHTIQNEEECINWFLSRTERYWKLVSLAYLKGFEKLSNRSIKILQQKYDTETDEKVKLYILNILTMHDYDNNIEKLIQLQEKPLDFLRNLHVFAKEKTIDFQQQIKQLKATYSEDQDIVMYLTYITQLDLENN</sequence>
<dbReference type="HOGENOM" id="CLU_035973_0_0_10"/>
<dbReference type="eggNOG" id="COG5010">
    <property type="taxonomic scope" value="Bacteria"/>
</dbReference>
<organism evidence="2 3">
    <name type="scientific">Kordia algicida OT-1</name>
    <dbReference type="NCBI Taxonomy" id="391587"/>
    <lineage>
        <taxon>Bacteria</taxon>
        <taxon>Pseudomonadati</taxon>
        <taxon>Bacteroidota</taxon>
        <taxon>Flavobacteriia</taxon>
        <taxon>Flavobacteriales</taxon>
        <taxon>Flavobacteriaceae</taxon>
        <taxon>Kordia</taxon>
    </lineage>
</organism>
<dbReference type="Gene3D" id="3.40.1580.10">
    <property type="entry name" value="SMI1/KNR4-like"/>
    <property type="match status" value="1"/>
</dbReference>
<dbReference type="SUPFAM" id="SSF160631">
    <property type="entry name" value="SMI1/KNR4-like"/>
    <property type="match status" value="1"/>
</dbReference>
<dbReference type="Pfam" id="PF09346">
    <property type="entry name" value="SMI1_KNR4"/>
    <property type="match status" value="1"/>
</dbReference>
<evidence type="ECO:0000313" key="2">
    <source>
        <dbReference type="EMBL" id="EDP98590.1"/>
    </source>
</evidence>
<dbReference type="RefSeq" id="WP_007095601.1">
    <property type="nucleotide sequence ID" value="NZ_CP142125.1"/>
</dbReference>
<evidence type="ECO:0000313" key="3">
    <source>
        <dbReference type="Proteomes" id="UP000002945"/>
    </source>
</evidence>